<dbReference type="GO" id="GO:0071013">
    <property type="term" value="C:catalytic step 2 spliceosome"/>
    <property type="evidence" value="ECO:0007669"/>
    <property type="project" value="TreeGrafter"/>
</dbReference>
<dbReference type="EMBL" id="JAINDJ010000004">
    <property type="protein sequence ID" value="KAG9449776.1"/>
    <property type="molecule type" value="Genomic_DNA"/>
</dbReference>
<dbReference type="AlphaFoldDB" id="A0AAV7EQ04"/>
<dbReference type="InterPro" id="IPR052115">
    <property type="entry name" value="NEXT_complex_subunit_ZCCHC8"/>
</dbReference>
<accession>A0AAV7EQ04</accession>
<dbReference type="PANTHER" id="PTHR13316:SF0">
    <property type="entry name" value="ZINC FINGER CCHC DOMAIN-CONTAINING PROTEIN 8"/>
    <property type="match status" value="1"/>
</dbReference>
<dbReference type="GO" id="GO:0003723">
    <property type="term" value="F:RNA binding"/>
    <property type="evidence" value="ECO:0007669"/>
    <property type="project" value="TreeGrafter"/>
</dbReference>
<proteinExistence type="predicted"/>
<name>A0AAV7EQ04_ARIFI</name>
<evidence type="ECO:0000256" key="1">
    <source>
        <dbReference type="SAM" id="Coils"/>
    </source>
</evidence>
<protein>
    <submittedName>
        <fullName evidence="2">Uncharacterized protein</fullName>
    </submittedName>
</protein>
<keyword evidence="1" id="KW-0175">Coiled coil</keyword>
<organism evidence="2 3">
    <name type="scientific">Aristolochia fimbriata</name>
    <name type="common">White veined hardy Dutchman's pipe vine</name>
    <dbReference type="NCBI Taxonomy" id="158543"/>
    <lineage>
        <taxon>Eukaryota</taxon>
        <taxon>Viridiplantae</taxon>
        <taxon>Streptophyta</taxon>
        <taxon>Embryophyta</taxon>
        <taxon>Tracheophyta</taxon>
        <taxon>Spermatophyta</taxon>
        <taxon>Magnoliopsida</taxon>
        <taxon>Magnoliidae</taxon>
        <taxon>Piperales</taxon>
        <taxon>Aristolochiaceae</taxon>
        <taxon>Aristolochia</taxon>
    </lineage>
</organism>
<feature type="coiled-coil region" evidence="1">
    <location>
        <begin position="159"/>
        <end position="194"/>
    </location>
</feature>
<keyword evidence="3" id="KW-1185">Reference proteome</keyword>
<reference evidence="2 3" key="1">
    <citation type="submission" date="2021-07" db="EMBL/GenBank/DDBJ databases">
        <title>The Aristolochia fimbriata genome: insights into angiosperm evolution, floral development and chemical biosynthesis.</title>
        <authorList>
            <person name="Jiao Y."/>
        </authorList>
    </citation>
    <scope>NUCLEOTIDE SEQUENCE [LARGE SCALE GENOMIC DNA]</scope>
    <source>
        <strain evidence="2">IBCAS-2021</strain>
        <tissue evidence="2">Leaf</tissue>
    </source>
</reference>
<evidence type="ECO:0000313" key="2">
    <source>
        <dbReference type="EMBL" id="KAG9449776.1"/>
    </source>
</evidence>
<comment type="caution">
    <text evidence="2">The sequence shown here is derived from an EMBL/GenBank/DDBJ whole genome shotgun (WGS) entry which is preliminary data.</text>
</comment>
<dbReference type="Proteomes" id="UP000825729">
    <property type="component" value="Unassembled WGS sequence"/>
</dbReference>
<dbReference type="PANTHER" id="PTHR13316">
    <property type="entry name" value="ZINC FINGER, CCHC DOMAIN CONTAINING 8"/>
    <property type="match status" value="1"/>
</dbReference>
<evidence type="ECO:0000313" key="3">
    <source>
        <dbReference type="Proteomes" id="UP000825729"/>
    </source>
</evidence>
<sequence length="302" mass="33779">MREIGYPPGYIDTEVEDEPSGIIIYGDDEPKHECEDGEIVETTEPGSEEKKMTVAFPGVNAPIPENADEPFTCARDTHFGLQVHCTTLCGGVLGSYLSAHRKKDGSYHNTYTQEKCSKLKRFFMKTNSNQAKISQIYPQFWIPCLAAIMVVSSGAWGVIQEKDKEMAEKIEQLKEAQKEEIRTLEAKMQAQLQAQAKRFMDVMKVPLSAFDGSSSQGVLQIGFWWRHFGEGCLVEAVWWRFGGGCLVEVVWWRLFGGGCLVEAVWWRLFGGGCLVEAIRWRLFGGCCLVEALVDFGAALLGI</sequence>
<gene>
    <name evidence="2" type="ORF">H6P81_009741</name>
</gene>